<dbReference type="EMBL" id="AP022213">
    <property type="protein sequence ID" value="BBT16554.1"/>
    <property type="molecule type" value="Genomic_DNA"/>
</dbReference>
<sequence length="111" mass="11595">MYFIIPAATTDTIAPVTGIDKILSGTTRVIAVRFLSKNGVSTCAANNVVASIFTKQPITTSAAIDKVIPALAIQGLAELATVHAKQLVSFVAPFERTDRILGAIIDNGLAI</sequence>
<proteinExistence type="predicted"/>
<accession>A0A6S5RTZ6</accession>
<dbReference type="AlphaFoldDB" id="A0A6S5RTZ6"/>
<evidence type="ECO:0000313" key="1">
    <source>
        <dbReference type="EMBL" id="BBT16554.1"/>
    </source>
</evidence>
<name>A0A6S5RTZ6_9GAMM</name>
<gene>
    <name evidence="1" type="ORF">WP8S17C03_26030</name>
</gene>
<evidence type="ECO:0000313" key="2">
    <source>
        <dbReference type="Proteomes" id="UP000515591"/>
    </source>
</evidence>
<protein>
    <submittedName>
        <fullName evidence="1">Uncharacterized protein</fullName>
    </submittedName>
</protein>
<dbReference type="Proteomes" id="UP000515591">
    <property type="component" value="Chromosome"/>
</dbReference>
<organism evidence="1 2">
    <name type="scientific">Metapseudomonas otitidis</name>
    <dbReference type="NCBI Taxonomy" id="319939"/>
    <lineage>
        <taxon>Bacteria</taxon>
        <taxon>Pseudomonadati</taxon>
        <taxon>Pseudomonadota</taxon>
        <taxon>Gammaproteobacteria</taxon>
        <taxon>Pseudomonadales</taxon>
        <taxon>Pseudomonadaceae</taxon>
        <taxon>Metapseudomonas</taxon>
    </lineage>
</organism>
<reference evidence="1 2" key="1">
    <citation type="submission" date="2019-12" db="EMBL/GenBank/DDBJ databases">
        <title>complete genome sequences of Pseudomonas otitidis str. WP8-S17-CRE-03 isolated from wastewater treatment plant effluent.</title>
        <authorList>
            <person name="Sekizuka T."/>
            <person name="Itokawa K."/>
            <person name="Yatsu K."/>
            <person name="Inamine Y."/>
            <person name="Kuroda M."/>
        </authorList>
    </citation>
    <scope>NUCLEOTIDE SEQUENCE [LARGE SCALE GENOMIC DNA]</scope>
    <source>
        <strain evidence="1 2">WP8-S17-CRE-03</strain>
    </source>
</reference>